<sequence>MFINYFALLLDPEKPNFYPGQCMMEETLQNASHLLISLEGSWLCSVSLTVWTCPDEQMHSGRPQRLIEADARVSTPDTRRA</sequence>
<dbReference type="EMBL" id="GBXM01085506">
    <property type="protein sequence ID" value="JAH23071.1"/>
    <property type="molecule type" value="Transcribed_RNA"/>
</dbReference>
<proteinExistence type="predicted"/>
<accession>A0A0E9R1L7</accession>
<protein>
    <submittedName>
        <fullName evidence="1">Uncharacterized protein</fullName>
    </submittedName>
</protein>
<name>A0A0E9R1L7_ANGAN</name>
<evidence type="ECO:0000313" key="1">
    <source>
        <dbReference type="EMBL" id="JAH23071.1"/>
    </source>
</evidence>
<reference evidence="1" key="1">
    <citation type="submission" date="2014-11" db="EMBL/GenBank/DDBJ databases">
        <authorList>
            <person name="Amaro Gonzalez C."/>
        </authorList>
    </citation>
    <scope>NUCLEOTIDE SEQUENCE</scope>
</reference>
<dbReference type="AlphaFoldDB" id="A0A0E9R1L7"/>
<dbReference type="EMBL" id="GBXM01085384">
    <property type="protein sequence ID" value="JAH23193.1"/>
    <property type="molecule type" value="Transcribed_RNA"/>
</dbReference>
<organism evidence="1">
    <name type="scientific">Anguilla anguilla</name>
    <name type="common">European freshwater eel</name>
    <name type="synonym">Muraena anguilla</name>
    <dbReference type="NCBI Taxonomy" id="7936"/>
    <lineage>
        <taxon>Eukaryota</taxon>
        <taxon>Metazoa</taxon>
        <taxon>Chordata</taxon>
        <taxon>Craniata</taxon>
        <taxon>Vertebrata</taxon>
        <taxon>Euteleostomi</taxon>
        <taxon>Actinopterygii</taxon>
        <taxon>Neopterygii</taxon>
        <taxon>Teleostei</taxon>
        <taxon>Anguilliformes</taxon>
        <taxon>Anguillidae</taxon>
        <taxon>Anguilla</taxon>
    </lineage>
</organism>
<reference evidence="1" key="2">
    <citation type="journal article" date="2015" name="Fish Shellfish Immunol.">
        <title>Early steps in the European eel (Anguilla anguilla)-Vibrio vulnificus interaction in the gills: Role of the RtxA13 toxin.</title>
        <authorList>
            <person name="Callol A."/>
            <person name="Pajuelo D."/>
            <person name="Ebbesson L."/>
            <person name="Teles M."/>
            <person name="MacKenzie S."/>
            <person name="Amaro C."/>
        </authorList>
    </citation>
    <scope>NUCLEOTIDE SEQUENCE</scope>
</reference>